<dbReference type="InterPro" id="IPR011009">
    <property type="entry name" value="Kinase-like_dom_sf"/>
</dbReference>
<dbReference type="AlphaFoldDB" id="A0A5M9ZV03"/>
<dbReference type="RefSeq" id="WP_150381030.1">
    <property type="nucleotide sequence ID" value="NZ_RZUI01000004.1"/>
</dbReference>
<reference evidence="2 3" key="1">
    <citation type="journal article" date="2019" name="Syst. Appl. Microbiol.">
        <title>Characterization of Bifidobacterium species in feaces of the Egyptian fruit bat: Description of B. vespertilionis sp. nov. and B. rousetti sp. nov.</title>
        <authorList>
            <person name="Modesto M."/>
            <person name="Satti M."/>
            <person name="Watanabe K."/>
            <person name="Puglisi E."/>
            <person name="Morelli L."/>
            <person name="Huang C.-H."/>
            <person name="Liou J.-S."/>
            <person name="Miyashita M."/>
            <person name="Tamura T."/>
            <person name="Saito S."/>
            <person name="Mori K."/>
            <person name="Huang L."/>
            <person name="Sciavilla P."/>
            <person name="Sandri C."/>
            <person name="Spiezio C."/>
            <person name="Vitali F."/>
            <person name="Cavalieri D."/>
            <person name="Perpetuini G."/>
            <person name="Tofalo R."/>
            <person name="Bonetti A."/>
            <person name="Arita M."/>
            <person name="Mattarelli P."/>
        </authorList>
    </citation>
    <scope>NUCLEOTIDE SEQUENCE [LARGE SCALE GENOMIC DNA]</scope>
    <source>
        <strain evidence="2 3">RST7</strain>
    </source>
</reference>
<dbReference type="SUPFAM" id="SSF56112">
    <property type="entry name" value="Protein kinase-like (PK-like)"/>
    <property type="match status" value="1"/>
</dbReference>
<dbReference type="InterPro" id="IPR016477">
    <property type="entry name" value="Fructo-/Ketosamine-3-kinase"/>
</dbReference>
<dbReference type="PIRSF" id="PIRSF006221">
    <property type="entry name" value="Ketosamine-3-kinase"/>
    <property type="match status" value="1"/>
</dbReference>
<comment type="similarity">
    <text evidence="1">Belongs to the fructosamine kinase family.</text>
</comment>
<proteinExistence type="inferred from homology"/>
<evidence type="ECO:0000313" key="3">
    <source>
        <dbReference type="Proteomes" id="UP000412028"/>
    </source>
</evidence>
<dbReference type="Proteomes" id="UP000412028">
    <property type="component" value="Unassembled WGS sequence"/>
</dbReference>
<keyword evidence="1" id="KW-0418">Kinase</keyword>
<dbReference type="PANTHER" id="PTHR12149:SF8">
    <property type="entry name" value="PROTEIN-RIBULOSAMINE 3-KINASE"/>
    <property type="match status" value="1"/>
</dbReference>
<evidence type="ECO:0000256" key="1">
    <source>
        <dbReference type="PIRNR" id="PIRNR006221"/>
    </source>
</evidence>
<comment type="caution">
    <text evidence="2">The sequence shown here is derived from an EMBL/GenBank/DDBJ whole genome shotgun (WGS) entry which is preliminary data.</text>
</comment>
<dbReference type="PANTHER" id="PTHR12149">
    <property type="entry name" value="FRUCTOSAMINE 3 KINASE-RELATED PROTEIN"/>
    <property type="match status" value="1"/>
</dbReference>
<protein>
    <submittedName>
        <fullName evidence="2">DUF1679 domain-containing protein</fullName>
    </submittedName>
</protein>
<gene>
    <name evidence="2" type="ORF">EMO89_04125</name>
</gene>
<sequence length="299" mass="33298">MDTSRTCTGHTGTRQGDIHTITVLIWAVFSARRNVMSKYRKSRVMAPEGFFECEGRGLQWLGEAQSKGGPRVVDVYEWGKDHLDIERVTATSPTADAAYAFGAALARMHDTGAPYFGSAPEGYKGTCYFGPLQDPVPMDTGEWDNPATYFAEGRLLPMVRMGIERRELDQYDYEMAQEVVDALPELLGGAAKDKPARIHGDLWSGNVMWTKNNDGHTEAVLIDPAAHGGHREEDLAMLHLFGMSYLGQIMDGYQSVHPLKAGYEQRTTLWQLYPIAGHCVFFGGGYVSEFRSMCRSLLR</sequence>
<dbReference type="Gene3D" id="3.30.200.20">
    <property type="entry name" value="Phosphorylase Kinase, domain 1"/>
    <property type="match status" value="1"/>
</dbReference>
<dbReference type="GO" id="GO:0016301">
    <property type="term" value="F:kinase activity"/>
    <property type="evidence" value="ECO:0007669"/>
    <property type="project" value="UniProtKB-UniRule"/>
</dbReference>
<dbReference type="Gene3D" id="1.10.510.10">
    <property type="entry name" value="Transferase(Phosphotransferase) domain 1"/>
    <property type="match status" value="1"/>
</dbReference>
<dbReference type="EMBL" id="RZUI01000004">
    <property type="protein sequence ID" value="KAA8830662.1"/>
    <property type="molecule type" value="Genomic_DNA"/>
</dbReference>
<evidence type="ECO:0000313" key="2">
    <source>
        <dbReference type="EMBL" id="KAA8830662.1"/>
    </source>
</evidence>
<name>A0A5M9ZV03_9BIFI</name>
<keyword evidence="1" id="KW-0808">Transferase</keyword>
<dbReference type="Gene3D" id="1.20.1270.240">
    <property type="match status" value="1"/>
</dbReference>
<accession>A0A5M9ZV03</accession>
<dbReference type="OrthoDB" id="5291879at2"/>
<dbReference type="Pfam" id="PF03881">
    <property type="entry name" value="Fructosamin_kin"/>
    <property type="match status" value="1"/>
</dbReference>
<organism evidence="2 3">
    <name type="scientific">Bifidobacterium tissieri</name>
    <dbReference type="NCBI Taxonomy" id="1630162"/>
    <lineage>
        <taxon>Bacteria</taxon>
        <taxon>Bacillati</taxon>
        <taxon>Actinomycetota</taxon>
        <taxon>Actinomycetes</taxon>
        <taxon>Bifidobacteriales</taxon>
        <taxon>Bifidobacteriaceae</taxon>
        <taxon>Bifidobacterium</taxon>
    </lineage>
</organism>